<dbReference type="EMBL" id="HBUF01240725">
    <property type="protein sequence ID" value="CAG6676872.1"/>
    <property type="molecule type" value="Transcribed_RNA"/>
</dbReference>
<proteinExistence type="predicted"/>
<sequence>MQLLNIALGIVIVLVYVNAESTAPEKPVELSITPVKAIAKTELLPRYVVTKYFQVTGRIIRESSIKNRDRIEDLTKVNYREKFDADVTGYSGIRILDCRGIKYSYPFALFNIINEHPSEQEIKKIITNIAIGSNGTCFPVVGAHQN</sequence>
<dbReference type="AlphaFoldDB" id="A0A8D8T2R8"/>
<protein>
    <submittedName>
        <fullName evidence="2">Uncharacterized protein</fullName>
    </submittedName>
</protein>
<evidence type="ECO:0000256" key="1">
    <source>
        <dbReference type="SAM" id="SignalP"/>
    </source>
</evidence>
<keyword evidence="1" id="KW-0732">Signal</keyword>
<organism evidence="2">
    <name type="scientific">Cacopsylla melanoneura</name>
    <dbReference type="NCBI Taxonomy" id="428564"/>
    <lineage>
        <taxon>Eukaryota</taxon>
        <taxon>Metazoa</taxon>
        <taxon>Ecdysozoa</taxon>
        <taxon>Arthropoda</taxon>
        <taxon>Hexapoda</taxon>
        <taxon>Insecta</taxon>
        <taxon>Pterygota</taxon>
        <taxon>Neoptera</taxon>
        <taxon>Paraneoptera</taxon>
        <taxon>Hemiptera</taxon>
        <taxon>Sternorrhyncha</taxon>
        <taxon>Psylloidea</taxon>
        <taxon>Psyllidae</taxon>
        <taxon>Psyllinae</taxon>
        <taxon>Cacopsylla</taxon>
    </lineage>
</organism>
<name>A0A8D8T2R8_9HEMI</name>
<evidence type="ECO:0000313" key="2">
    <source>
        <dbReference type="EMBL" id="CAG6676872.1"/>
    </source>
</evidence>
<feature type="chain" id="PRO_5034614477" evidence="1">
    <location>
        <begin position="20"/>
        <end position="146"/>
    </location>
</feature>
<feature type="signal peptide" evidence="1">
    <location>
        <begin position="1"/>
        <end position="19"/>
    </location>
</feature>
<reference evidence="2" key="1">
    <citation type="submission" date="2021-05" db="EMBL/GenBank/DDBJ databases">
        <authorList>
            <person name="Alioto T."/>
            <person name="Alioto T."/>
            <person name="Gomez Garrido J."/>
        </authorList>
    </citation>
    <scope>NUCLEOTIDE SEQUENCE</scope>
</reference>
<accession>A0A8D8T2R8</accession>